<feature type="signal peptide" evidence="3">
    <location>
        <begin position="1"/>
        <end position="29"/>
    </location>
</feature>
<name>A0ABW7QTQ4_9ACTN</name>
<protein>
    <submittedName>
        <fullName evidence="4">Uncharacterized protein</fullName>
    </submittedName>
</protein>
<dbReference type="Proteomes" id="UP001610818">
    <property type="component" value="Unassembled WGS sequence"/>
</dbReference>
<dbReference type="InterPro" id="IPR011042">
    <property type="entry name" value="6-blade_b-propeller_TolB-like"/>
</dbReference>
<evidence type="ECO:0000313" key="5">
    <source>
        <dbReference type="Proteomes" id="UP001610818"/>
    </source>
</evidence>
<dbReference type="Pfam" id="PF07676">
    <property type="entry name" value="PD40"/>
    <property type="match status" value="1"/>
</dbReference>
<dbReference type="InterPro" id="IPR011659">
    <property type="entry name" value="WD40"/>
</dbReference>
<comment type="similarity">
    <text evidence="1">Belongs to the TolB family.</text>
</comment>
<comment type="caution">
    <text evidence="4">The sequence shown here is derived from an EMBL/GenBank/DDBJ whole genome shotgun (WGS) entry which is preliminary data.</text>
</comment>
<proteinExistence type="inferred from homology"/>
<dbReference type="EMBL" id="JBIRGQ010000004">
    <property type="protein sequence ID" value="MFH8548362.1"/>
    <property type="molecule type" value="Genomic_DNA"/>
</dbReference>
<keyword evidence="5" id="KW-1185">Reference proteome</keyword>
<evidence type="ECO:0000313" key="4">
    <source>
        <dbReference type="EMBL" id="MFH8548362.1"/>
    </source>
</evidence>
<feature type="chain" id="PRO_5045656073" evidence="3">
    <location>
        <begin position="30"/>
        <end position="433"/>
    </location>
</feature>
<sequence>MRRTKRRAALAAAALVAAVTAATLPAAYAAPDAAPGTERVSVAPDGTQADGASELPDVSADGRYVVFSTEAKNLLPGDTDTWPDVYVRDLKRGTVERVSVRDSGAEFTDYVSQRPTISADGRYVTFAAVTYDEDGTYYSGIYLRDLKKKRTELVSLSDADKPVTGESTTPAQTSEDGRYVTFVSQLADNGDYVDGMNTGVYVRDRKKGTTKRISEIVTGGASSSYYITQFTMSADGSRIGYSIGQQRPGRDGRTYLYDVRAGEGRRLDLTPSGADREVGVDSLSRDGRYAVFSARSGDLVPGDTNEKYDIFRIDLRTDAIERIVYDAEGGQTDGDSYTARITPDGRRVVFRSGASNLVAGDPGKGSLYVRDLRTGKNQRVDVPRGGGDADSGVSHYGLSADAGTVAFSSDATNLVPGDTNGVRDVFVRHLRLG</sequence>
<feature type="region of interest" description="Disordered" evidence="2">
    <location>
        <begin position="33"/>
        <end position="56"/>
    </location>
</feature>
<keyword evidence="3" id="KW-0732">Signal</keyword>
<accession>A0ABW7QTQ4</accession>
<gene>
    <name evidence="4" type="ORF">ACH4F9_25430</name>
</gene>
<organism evidence="4 5">
    <name type="scientific">Streptomyces longisporoflavus</name>
    <dbReference type="NCBI Taxonomy" id="28044"/>
    <lineage>
        <taxon>Bacteria</taxon>
        <taxon>Bacillati</taxon>
        <taxon>Actinomycetota</taxon>
        <taxon>Actinomycetes</taxon>
        <taxon>Kitasatosporales</taxon>
        <taxon>Streptomycetaceae</taxon>
        <taxon>Streptomyces</taxon>
    </lineage>
</organism>
<dbReference type="SUPFAM" id="SSF82171">
    <property type="entry name" value="DPP6 N-terminal domain-like"/>
    <property type="match status" value="1"/>
</dbReference>
<dbReference type="InterPro" id="IPR006311">
    <property type="entry name" value="TAT_signal"/>
</dbReference>
<dbReference type="PROSITE" id="PS51318">
    <property type="entry name" value="TAT"/>
    <property type="match status" value="1"/>
</dbReference>
<evidence type="ECO:0000256" key="2">
    <source>
        <dbReference type="SAM" id="MobiDB-lite"/>
    </source>
</evidence>
<reference evidence="4 5" key="1">
    <citation type="submission" date="2024-10" db="EMBL/GenBank/DDBJ databases">
        <title>The Natural Products Discovery Center: Release of the First 8490 Sequenced Strains for Exploring Actinobacteria Biosynthetic Diversity.</title>
        <authorList>
            <person name="Kalkreuter E."/>
            <person name="Kautsar S.A."/>
            <person name="Yang D."/>
            <person name="Bader C.D."/>
            <person name="Teijaro C.N."/>
            <person name="Fluegel L."/>
            <person name="Davis C.M."/>
            <person name="Simpson J.R."/>
            <person name="Lauterbach L."/>
            <person name="Steele A.D."/>
            <person name="Gui C."/>
            <person name="Meng S."/>
            <person name="Li G."/>
            <person name="Viehrig K."/>
            <person name="Ye F."/>
            <person name="Su P."/>
            <person name="Kiefer A.F."/>
            <person name="Nichols A."/>
            <person name="Cepeda A.J."/>
            <person name="Yan W."/>
            <person name="Fan B."/>
            <person name="Jiang Y."/>
            <person name="Adhikari A."/>
            <person name="Zheng C.-J."/>
            <person name="Schuster L."/>
            <person name="Cowan T.M."/>
            <person name="Smanski M.J."/>
            <person name="Chevrette M.G."/>
            <person name="De Carvalho L.P.S."/>
            <person name="Shen B."/>
        </authorList>
    </citation>
    <scope>NUCLEOTIDE SEQUENCE [LARGE SCALE GENOMIC DNA]</scope>
    <source>
        <strain evidence="4 5">NPDC017990</strain>
    </source>
</reference>
<evidence type="ECO:0000256" key="3">
    <source>
        <dbReference type="SAM" id="SignalP"/>
    </source>
</evidence>
<dbReference type="PANTHER" id="PTHR36842">
    <property type="entry name" value="PROTEIN TOLB HOMOLOG"/>
    <property type="match status" value="1"/>
</dbReference>
<dbReference type="Gene3D" id="2.120.10.30">
    <property type="entry name" value="TolB, C-terminal domain"/>
    <property type="match status" value="2"/>
</dbReference>
<dbReference type="RefSeq" id="WP_397714853.1">
    <property type="nucleotide sequence ID" value="NZ_JBIRGN010000004.1"/>
</dbReference>
<evidence type="ECO:0000256" key="1">
    <source>
        <dbReference type="ARBA" id="ARBA00009820"/>
    </source>
</evidence>
<dbReference type="PANTHER" id="PTHR36842:SF2">
    <property type="entry name" value="SLR0505 PROTEIN"/>
    <property type="match status" value="1"/>
</dbReference>